<proteinExistence type="predicted"/>
<organism evidence="2 3">
    <name type="scientific">Halioxenophilus aromaticivorans</name>
    <dbReference type="NCBI Taxonomy" id="1306992"/>
    <lineage>
        <taxon>Bacteria</taxon>
        <taxon>Pseudomonadati</taxon>
        <taxon>Pseudomonadota</taxon>
        <taxon>Gammaproteobacteria</taxon>
        <taxon>Alteromonadales</taxon>
        <taxon>Alteromonadaceae</taxon>
        <taxon>Halioxenophilus</taxon>
    </lineage>
</organism>
<reference evidence="3" key="1">
    <citation type="journal article" date="2019" name="Int. J. Syst. Evol. Microbiol.">
        <title>The Global Catalogue of Microorganisms (GCM) 10K type strain sequencing project: providing services to taxonomists for standard genome sequencing and annotation.</title>
        <authorList>
            <consortium name="The Broad Institute Genomics Platform"/>
            <consortium name="The Broad Institute Genome Sequencing Center for Infectious Disease"/>
            <person name="Wu L."/>
            <person name="Ma J."/>
        </authorList>
    </citation>
    <scope>NUCLEOTIDE SEQUENCE [LARGE SCALE GENOMIC DNA]</scope>
    <source>
        <strain evidence="3">JCM 19134</strain>
    </source>
</reference>
<dbReference type="SUPFAM" id="SSF52091">
    <property type="entry name" value="SpoIIaa-like"/>
    <property type="match status" value="1"/>
</dbReference>
<dbReference type="AlphaFoldDB" id="A0AAV3TZ40"/>
<gene>
    <name evidence="2" type="ORF">GCM10025791_11700</name>
</gene>
<dbReference type="RefSeq" id="WP_345418496.1">
    <property type="nucleotide sequence ID" value="NZ_AP031496.1"/>
</dbReference>
<feature type="domain" description="STAS" evidence="1">
    <location>
        <begin position="4"/>
        <end position="121"/>
    </location>
</feature>
<dbReference type="PROSITE" id="PS50801">
    <property type="entry name" value="STAS"/>
    <property type="match status" value="1"/>
</dbReference>
<dbReference type="InterPro" id="IPR014557">
    <property type="entry name" value="UCP029548_STAS-type"/>
</dbReference>
<accession>A0AAV3TZ40</accession>
<protein>
    <submittedName>
        <fullName evidence="2">STAS domain-containing protein</fullName>
    </submittedName>
</protein>
<dbReference type="Proteomes" id="UP001409585">
    <property type="component" value="Unassembled WGS sequence"/>
</dbReference>
<evidence type="ECO:0000259" key="1">
    <source>
        <dbReference type="PROSITE" id="PS50801"/>
    </source>
</evidence>
<keyword evidence="3" id="KW-1185">Reference proteome</keyword>
<dbReference type="InterPro" id="IPR002645">
    <property type="entry name" value="STAS_dom"/>
</dbReference>
<dbReference type="CDD" id="cd07043">
    <property type="entry name" value="STAS_anti-anti-sigma_factors"/>
    <property type="match status" value="1"/>
</dbReference>
<dbReference type="EMBL" id="BAABLX010000007">
    <property type="protein sequence ID" value="GAA4935761.1"/>
    <property type="molecule type" value="Genomic_DNA"/>
</dbReference>
<sequence length="160" mass="18029">MQPGHIFVAQQRGINVIKMVGDVRLTLCISFDSFIEQMFSDAGFVSVVFDLRQALALDSTTLGLMAKIAITCERDFHFVPTVVSPDESINRVLESMGLEDIFEIVRSADTTMAKPEELTRIETETTQAKDKIIEAHKILMSLNDENKAEFRDLVECLEQE</sequence>
<dbReference type="InterPro" id="IPR036513">
    <property type="entry name" value="STAS_dom_sf"/>
</dbReference>
<dbReference type="PIRSF" id="PIRSF029548">
    <property type="entry name" value="UCP029548"/>
    <property type="match status" value="1"/>
</dbReference>
<evidence type="ECO:0000313" key="3">
    <source>
        <dbReference type="Proteomes" id="UP001409585"/>
    </source>
</evidence>
<dbReference type="Gene3D" id="3.30.750.24">
    <property type="entry name" value="STAS domain"/>
    <property type="match status" value="1"/>
</dbReference>
<name>A0AAV3TZ40_9ALTE</name>
<comment type="caution">
    <text evidence="2">The sequence shown here is derived from an EMBL/GenBank/DDBJ whole genome shotgun (WGS) entry which is preliminary data.</text>
</comment>
<evidence type="ECO:0000313" key="2">
    <source>
        <dbReference type="EMBL" id="GAA4935761.1"/>
    </source>
</evidence>